<reference evidence="5" key="1">
    <citation type="submission" date="2020-05" db="UniProtKB">
        <authorList>
            <consortium name="EnsemblMetazoa"/>
        </authorList>
    </citation>
    <scope>IDENTIFICATION</scope>
    <source>
        <strain evidence="5">BB02</strain>
    </source>
</reference>
<gene>
    <name evidence="5" type="primary">106063484</name>
</gene>
<dbReference type="EnsemblMetazoa" id="BGLB006267-RB">
    <property type="protein sequence ID" value="BGLB006267-PB"/>
    <property type="gene ID" value="BGLB006267"/>
</dbReference>
<name>A0A2C9JQ90_BIOGL</name>
<evidence type="ECO:0000313" key="5">
    <source>
        <dbReference type="EnsemblMetazoa" id="BGLB006267-PB"/>
    </source>
</evidence>
<dbReference type="InterPro" id="IPR024079">
    <property type="entry name" value="MetalloPept_cat_dom_sf"/>
</dbReference>
<keyword evidence="1 2" id="KW-0378">Hydrolase</keyword>
<evidence type="ECO:0000259" key="4">
    <source>
        <dbReference type="PROSITE" id="PS51864"/>
    </source>
</evidence>
<organism evidence="5 6">
    <name type="scientific">Biomphalaria glabrata</name>
    <name type="common">Bloodfluke planorb</name>
    <name type="synonym">Freshwater snail</name>
    <dbReference type="NCBI Taxonomy" id="6526"/>
    <lineage>
        <taxon>Eukaryota</taxon>
        <taxon>Metazoa</taxon>
        <taxon>Spiralia</taxon>
        <taxon>Lophotrochozoa</taxon>
        <taxon>Mollusca</taxon>
        <taxon>Gastropoda</taxon>
        <taxon>Heterobranchia</taxon>
        <taxon>Euthyneura</taxon>
        <taxon>Panpulmonata</taxon>
        <taxon>Hygrophila</taxon>
        <taxon>Lymnaeoidea</taxon>
        <taxon>Planorbidae</taxon>
        <taxon>Biomphalaria</taxon>
    </lineage>
</organism>
<dbReference type="SUPFAM" id="SSF55486">
    <property type="entry name" value="Metalloproteases ('zincins'), catalytic domain"/>
    <property type="match status" value="1"/>
</dbReference>
<dbReference type="InterPro" id="IPR034035">
    <property type="entry name" value="Astacin-like_dom"/>
</dbReference>
<keyword evidence="1" id="KW-1015">Disulfide bond</keyword>
<dbReference type="GO" id="GO:0006508">
    <property type="term" value="P:proteolysis"/>
    <property type="evidence" value="ECO:0007669"/>
    <property type="project" value="UniProtKB-KW"/>
</dbReference>
<dbReference type="InterPro" id="IPR006026">
    <property type="entry name" value="Peptidase_Metallo"/>
</dbReference>
<feature type="active site" evidence="1">
    <location>
        <position position="221"/>
    </location>
</feature>
<evidence type="ECO:0000256" key="2">
    <source>
        <dbReference type="RuleBase" id="RU361183"/>
    </source>
</evidence>
<feature type="compositionally biased region" description="Polar residues" evidence="3">
    <location>
        <begin position="823"/>
        <end position="842"/>
    </location>
</feature>
<dbReference type="Proteomes" id="UP000076420">
    <property type="component" value="Unassembled WGS sequence"/>
</dbReference>
<dbReference type="SMART" id="SM00235">
    <property type="entry name" value="ZnMc"/>
    <property type="match status" value="1"/>
</dbReference>
<dbReference type="OrthoDB" id="6085924at2759"/>
<feature type="binding site" evidence="1">
    <location>
        <position position="230"/>
    </location>
    <ligand>
        <name>Zn(2+)</name>
        <dbReference type="ChEBI" id="CHEBI:29105"/>
        <note>catalytic</note>
    </ligand>
</feature>
<keyword evidence="1 2" id="KW-0645">Protease</keyword>
<keyword evidence="1 2" id="KW-0482">Metalloprotease</keyword>
<keyword evidence="1 2" id="KW-0479">Metal-binding</keyword>
<keyword evidence="1 2" id="KW-0862">Zinc</keyword>
<dbReference type="GO" id="GO:0008270">
    <property type="term" value="F:zinc ion binding"/>
    <property type="evidence" value="ECO:0007669"/>
    <property type="project" value="UniProtKB-UniRule"/>
</dbReference>
<feature type="binding site" evidence="1">
    <location>
        <position position="224"/>
    </location>
    <ligand>
        <name>Zn(2+)</name>
        <dbReference type="ChEBI" id="CHEBI:29105"/>
        <note>catalytic</note>
    </ligand>
</feature>
<evidence type="ECO:0000256" key="1">
    <source>
        <dbReference type="PROSITE-ProRule" id="PRU01211"/>
    </source>
</evidence>
<proteinExistence type="predicted"/>
<sequence length="1061" mass="117283">MFYQAATQVVTMVLWLTTTFVLTNTMFISELSAGNEDGDQMLLSKSQKPLAEHGLRQYEGPHGIPVSIDSLFTQITTGNSDDQGHSGSSECTQGSELSELDMCITPSQAAMFESFSGGSSHYANKRKRQASANGFSLWKNGVIPYVFNSTFPPQDRDAILGAMLEWEKSTCIRFRQATSQDVDVVVFRDGRRCSTNIGRIGREQVVTLAKSCRSKRILIHELGHVIGLIHEHQRHDRDKYVKVILENVRNMSQERYQFSKLLSGSITDKTVKYDYTSVMHYGRNYFAKSPELTTLQTTDGRYQDVIGRAERPSFSDIETVNRLYQCSAGCNQYLFCSDHCYMDNSCICRCATAISDKPVVSGPGAYRNSLHDSTCDFFASRGECSGNIKDTVRPLCAKSCGILLMKLGQHQPPNRQHSLGAGQAQGKPTGLNWGHSLDSQGTAVGSTLRNNDANTVSDLQISMSGDAMVSVTMQNTMQHQQPSLSGHQSYLQGHQFVQSPNIQSQTKNEELQISQQANARHVDNYLRAALLQKQTSPSSERSHMLRSLILSRTRQSPSEQLNAYLQYGATTKSPDKPNLSDAMSASNWLSQSNMQTGQHFLQQQLLHQQLPRYRPQQQSGPSSQRLMIFNDRQNRINQAQLQRSNFNINSLRTQASMQNRGAQRIDSSNPFADFTGANIGGPHDVNSNGMTQPSNAPDSSRSLQAIGPSFMKSGVVPPDQIPGEPMSPLGSPVEPINVDANRNPTTEQQTASVYFSSIPQQSFEPTFSLTDPVDGQRRATRQSVWDSIIQRLNKQPSTLNSGPTVDTLSQPGTSIDQISTGMASQGSFDSSAHTYTDSNGHMQSQQPWYTQSQSQQPQHLPVYHLFNSQLSLTDPNADILAAMSGNASDSLAAVFHSTLSIQQLPTEYTAASQTPYAASDGHYQINANSKMAFANTHFTYSLSPQDSPSLQPINPNLRDARFLRALGSNFTFNGVSTLPFFDFSDHQTRDSHSYKNVPFPTTKFDDNIGPSSLWPGNIFQFNNQYQDNAAPSSMVPAANANQNNKQYFSGSSSGNEGLFRF</sequence>
<dbReference type="AlphaFoldDB" id="A0A2C9JQ90"/>
<dbReference type="PANTHER" id="PTHR10127">
    <property type="entry name" value="DISCOIDIN, CUB, EGF, LAMININ , AND ZINC METALLOPROTEASE DOMAIN CONTAINING"/>
    <property type="match status" value="1"/>
</dbReference>
<dbReference type="VEuPathDB" id="VectorBase:BGLAX_047511"/>
<evidence type="ECO:0000256" key="3">
    <source>
        <dbReference type="SAM" id="MobiDB-lite"/>
    </source>
</evidence>
<feature type="binding site" evidence="1">
    <location>
        <position position="220"/>
    </location>
    <ligand>
        <name>Zn(2+)</name>
        <dbReference type="ChEBI" id="CHEBI:29105"/>
        <note>catalytic</note>
    </ligand>
</feature>
<feature type="region of interest" description="Disordered" evidence="3">
    <location>
        <begin position="680"/>
        <end position="733"/>
    </location>
</feature>
<accession>A0A2C9JQ90</accession>
<feature type="domain" description="Peptidase M12A" evidence="4">
    <location>
        <begin position="129"/>
        <end position="327"/>
    </location>
</feature>
<evidence type="ECO:0000313" key="6">
    <source>
        <dbReference type="Proteomes" id="UP000076420"/>
    </source>
</evidence>
<dbReference type="CDD" id="cd04280">
    <property type="entry name" value="ZnMc_astacin_like"/>
    <property type="match status" value="1"/>
</dbReference>
<feature type="compositionally biased region" description="Polar residues" evidence="3">
    <location>
        <begin position="685"/>
        <end position="703"/>
    </location>
</feature>
<feature type="compositionally biased region" description="Low complexity" evidence="3">
    <location>
        <begin position="843"/>
        <end position="854"/>
    </location>
</feature>
<dbReference type="Pfam" id="PF01400">
    <property type="entry name" value="Astacin"/>
    <property type="match status" value="1"/>
</dbReference>
<dbReference type="GO" id="GO:0004222">
    <property type="term" value="F:metalloendopeptidase activity"/>
    <property type="evidence" value="ECO:0007669"/>
    <property type="project" value="UniProtKB-UniRule"/>
</dbReference>
<dbReference type="PANTHER" id="PTHR10127:SF802">
    <property type="entry name" value="ZINC METALLOPROTEINASE NAS-10"/>
    <property type="match status" value="1"/>
</dbReference>
<dbReference type="EC" id="3.4.24.-" evidence="2"/>
<dbReference type="InterPro" id="IPR001506">
    <property type="entry name" value="Peptidase_M12A"/>
</dbReference>
<feature type="region of interest" description="Disordered" evidence="3">
    <location>
        <begin position="823"/>
        <end position="854"/>
    </location>
</feature>
<dbReference type="PRINTS" id="PR00480">
    <property type="entry name" value="ASTACIN"/>
</dbReference>
<protein>
    <recommendedName>
        <fullName evidence="2">Metalloendopeptidase</fullName>
        <ecNumber evidence="2">3.4.24.-</ecNumber>
    </recommendedName>
</protein>
<dbReference type="Gene3D" id="3.40.390.10">
    <property type="entry name" value="Collagenase (Catalytic Domain)"/>
    <property type="match status" value="1"/>
</dbReference>
<dbReference type="PROSITE" id="PS51864">
    <property type="entry name" value="ASTACIN"/>
    <property type="match status" value="1"/>
</dbReference>
<dbReference type="VEuPathDB" id="VectorBase:BGLB006267"/>
<dbReference type="KEGG" id="bgt:106063484"/>
<feature type="disulfide bond" evidence="1">
    <location>
        <begin position="171"/>
        <end position="326"/>
    </location>
</feature>
<comment type="cofactor">
    <cofactor evidence="1 2">
        <name>Zn(2+)</name>
        <dbReference type="ChEBI" id="CHEBI:29105"/>
    </cofactor>
    <text evidence="1 2">Binds 1 zinc ion per subunit.</text>
</comment>
<comment type="caution">
    <text evidence="1">Lacks conserved residue(s) required for the propagation of feature annotation.</text>
</comment>